<evidence type="ECO:0000256" key="4">
    <source>
        <dbReference type="SAM" id="Phobius"/>
    </source>
</evidence>
<dbReference type="SUPFAM" id="SSF48726">
    <property type="entry name" value="Immunoglobulin"/>
    <property type="match status" value="2"/>
</dbReference>
<protein>
    <recommendedName>
        <fullName evidence="6">Ig-like domain-containing protein</fullName>
    </recommendedName>
</protein>
<dbReference type="Proteomes" id="UP000694892">
    <property type="component" value="Chromosome 7L"/>
</dbReference>
<dbReference type="InterPro" id="IPR050412">
    <property type="entry name" value="Ig-like_Receptors_ImmuneReg"/>
</dbReference>
<reference evidence="8" key="1">
    <citation type="journal article" date="2016" name="Nature">
        <title>Genome evolution in the allotetraploid frog Xenopus laevis.</title>
        <authorList>
            <person name="Session A.M."/>
            <person name="Uno Y."/>
            <person name="Kwon T."/>
            <person name="Chapman J.A."/>
            <person name="Toyoda A."/>
            <person name="Takahashi S."/>
            <person name="Fukui A."/>
            <person name="Hikosaka A."/>
            <person name="Suzuki A."/>
            <person name="Kondo M."/>
            <person name="van Heeringen S.J."/>
            <person name="Quigley I."/>
            <person name="Heinz S."/>
            <person name="Ogino H."/>
            <person name="Ochi H."/>
            <person name="Hellsten U."/>
            <person name="Lyons J.B."/>
            <person name="Simakov O."/>
            <person name="Putnam N."/>
            <person name="Stites J."/>
            <person name="Kuroki Y."/>
            <person name="Tanaka T."/>
            <person name="Michiue T."/>
            <person name="Watanabe M."/>
            <person name="Bogdanovic O."/>
            <person name="Lister R."/>
            <person name="Georgiou G."/>
            <person name="Paranjpe S.S."/>
            <person name="van Kruijsbergen I."/>
            <person name="Shu S."/>
            <person name="Carlson J."/>
            <person name="Kinoshita T."/>
            <person name="Ohta Y."/>
            <person name="Mawaribuchi S."/>
            <person name="Jenkins J."/>
            <person name="Grimwood J."/>
            <person name="Schmutz J."/>
            <person name="Mitros T."/>
            <person name="Mozaffari S.V."/>
            <person name="Suzuki Y."/>
            <person name="Haramoto Y."/>
            <person name="Yamamoto T.S."/>
            <person name="Takagi C."/>
            <person name="Heald R."/>
            <person name="Miller K."/>
            <person name="Haudenschild C."/>
            <person name="Kitzman J."/>
            <person name="Nakayama T."/>
            <person name="Izutsu Y."/>
            <person name="Robert J."/>
            <person name="Fortriede J."/>
            <person name="Burns K."/>
            <person name="Lotay V."/>
            <person name="Karimi K."/>
            <person name="Yasuoka Y."/>
            <person name="Dichmann D.S."/>
            <person name="Flajnik M.F."/>
            <person name="Houston D.W."/>
            <person name="Shendure J."/>
            <person name="DuPasquier L."/>
            <person name="Vize P.D."/>
            <person name="Zorn A.M."/>
            <person name="Ito M."/>
            <person name="Marcotte E.M."/>
            <person name="Wallingford J.B."/>
            <person name="Ito Y."/>
            <person name="Asashima M."/>
            <person name="Ueno N."/>
            <person name="Matsuda Y."/>
            <person name="Veenstra G.J."/>
            <person name="Fujiyama A."/>
            <person name="Harland R.M."/>
            <person name="Taira M."/>
            <person name="Rokhsar D.S."/>
        </authorList>
    </citation>
    <scope>NUCLEOTIDE SEQUENCE [LARGE SCALE GENOMIC DNA]</scope>
    <source>
        <strain evidence="8">J</strain>
    </source>
</reference>
<keyword evidence="2" id="KW-1015">Disulfide bond</keyword>
<name>A0A974CGT3_XENLA</name>
<dbReference type="GeneID" id="100158269"/>
<dbReference type="InterPro" id="IPR013783">
    <property type="entry name" value="Ig-like_fold"/>
</dbReference>
<dbReference type="EMBL" id="CM004478">
    <property type="protein sequence ID" value="OCT73103.1"/>
    <property type="molecule type" value="Genomic_DNA"/>
</dbReference>
<dbReference type="InterPro" id="IPR036179">
    <property type="entry name" value="Ig-like_dom_sf"/>
</dbReference>
<proteinExistence type="predicted"/>
<dbReference type="RefSeq" id="XP_041424253.1">
    <property type="nucleotide sequence ID" value="XM_041568319.1"/>
</dbReference>
<dbReference type="RefSeq" id="NP_001121200.1">
    <property type="nucleotide sequence ID" value="NM_001127728.2"/>
</dbReference>
<feature type="domain" description="Ig-like" evidence="6">
    <location>
        <begin position="120"/>
        <end position="187"/>
    </location>
</feature>
<organism evidence="7 8">
    <name type="scientific">Xenopus laevis</name>
    <name type="common">African clawed frog</name>
    <dbReference type="NCBI Taxonomy" id="8355"/>
    <lineage>
        <taxon>Eukaryota</taxon>
        <taxon>Metazoa</taxon>
        <taxon>Chordata</taxon>
        <taxon>Craniata</taxon>
        <taxon>Vertebrata</taxon>
        <taxon>Euteleostomi</taxon>
        <taxon>Amphibia</taxon>
        <taxon>Batrachia</taxon>
        <taxon>Anura</taxon>
        <taxon>Pipoidea</taxon>
        <taxon>Pipidae</taxon>
        <taxon>Xenopodinae</taxon>
        <taxon>Xenopus</taxon>
        <taxon>Xenopus</taxon>
    </lineage>
</organism>
<evidence type="ECO:0000313" key="9">
    <source>
        <dbReference type="Xenbase" id="XB-GENE-6253087"/>
    </source>
</evidence>
<evidence type="ECO:0000313" key="8">
    <source>
        <dbReference type="Proteomes" id="UP000694892"/>
    </source>
</evidence>
<evidence type="ECO:0000259" key="6">
    <source>
        <dbReference type="PROSITE" id="PS50835"/>
    </source>
</evidence>
<dbReference type="OrthoDB" id="9808644at2759"/>
<feature type="chain" id="PRO_5036915773" description="Ig-like domain-containing protein" evidence="5">
    <location>
        <begin position="25"/>
        <end position="376"/>
    </location>
</feature>
<evidence type="ECO:0000256" key="2">
    <source>
        <dbReference type="ARBA" id="ARBA00023157"/>
    </source>
</evidence>
<keyword evidence="4" id="KW-0812">Transmembrane</keyword>
<feature type="transmembrane region" description="Helical" evidence="4">
    <location>
        <begin position="313"/>
        <end position="330"/>
    </location>
</feature>
<keyword evidence="4" id="KW-0472">Membrane</keyword>
<dbReference type="OMA" id="YTCLYES"/>
<dbReference type="FunFam" id="2.60.40.10:FF:000049">
    <property type="entry name" value="Leukocyte immunoglobulin-like receptor subfamily B member 1"/>
    <property type="match status" value="1"/>
</dbReference>
<dbReference type="GO" id="GO:0002764">
    <property type="term" value="P:immune response-regulating signaling pathway"/>
    <property type="evidence" value="ECO:0007669"/>
    <property type="project" value="TreeGrafter"/>
</dbReference>
<sequence length="376" mass="43043">MRPFSMLMFMTICLLLIMGQPAISEGLPQPTLSVITNDPDDVIMEGDTISFFCETTYGNAKRFFLTSLGTNETKEQSGSQFTISQITSYYSGAHTCKYCDQSSCSEPSDPEHIYVRDTFPEPIISVQPRKIVHSGERMTITCSAHFDNIIFFIYKDNELVMEAAASRNTTSYEIQSMAKQNAGQYMCWYKKTTNNRLIQSHPSDPLMIRIKDLPKPTVDVEIPKAEVTSVRINCTVLGTNRKLWFQLLREDKTVEQEVEDTEQTKVTFTIMDRNEKYYCIYRIRIGTDFADSELSDMIFLGKGLADYTMGNCFHVVLSAILLIATGLILFNHIRQKQNRREPVPDLPAARLLIVKESEELEMEIQREPAKENEYKD</sequence>
<keyword evidence="1 5" id="KW-0732">Signal</keyword>
<dbReference type="CTD" id="100158269"/>
<keyword evidence="4" id="KW-1133">Transmembrane helix</keyword>
<dbReference type="InterPro" id="IPR007110">
    <property type="entry name" value="Ig-like_dom"/>
</dbReference>
<evidence type="ECO:0000313" key="7">
    <source>
        <dbReference type="EMBL" id="OCT73103.1"/>
    </source>
</evidence>
<keyword evidence="3" id="KW-0393">Immunoglobulin domain</keyword>
<dbReference type="AGR" id="Xenbase:XB-GENE-6253087"/>
<dbReference type="AlphaFoldDB" id="A0A974CGT3"/>
<dbReference type="PANTHER" id="PTHR11738">
    <property type="entry name" value="MHC CLASS I NK CELL RECEPTOR"/>
    <property type="match status" value="1"/>
</dbReference>
<dbReference type="PANTHER" id="PTHR11738:SF191">
    <property type="entry name" value="IG-LIKE RECEPTOR 4"/>
    <property type="match status" value="1"/>
</dbReference>
<dbReference type="Gene3D" id="2.60.40.10">
    <property type="entry name" value="Immunoglobulins"/>
    <property type="match status" value="2"/>
</dbReference>
<dbReference type="Xenbase" id="XB-GENE-6253087">
    <property type="gene designation" value="xilr2.L"/>
</dbReference>
<dbReference type="PROSITE" id="PS50835">
    <property type="entry name" value="IG_LIKE"/>
    <property type="match status" value="1"/>
</dbReference>
<gene>
    <name evidence="9" type="primary">xilr2.L</name>
    <name evidence="7" type="ORF">XELAEV_18036082mg</name>
</gene>
<evidence type="ECO:0000256" key="1">
    <source>
        <dbReference type="ARBA" id="ARBA00022729"/>
    </source>
</evidence>
<feature type="signal peptide" evidence="5">
    <location>
        <begin position="1"/>
        <end position="24"/>
    </location>
</feature>
<evidence type="ECO:0000256" key="5">
    <source>
        <dbReference type="SAM" id="SignalP"/>
    </source>
</evidence>
<accession>A0A974CGT3</accession>
<evidence type="ECO:0000256" key="3">
    <source>
        <dbReference type="ARBA" id="ARBA00023319"/>
    </source>
</evidence>
<dbReference type="KEGG" id="xla:100158269"/>